<dbReference type="EMBL" id="JBJUIK010000007">
    <property type="protein sequence ID" value="KAL3523479.1"/>
    <property type="molecule type" value="Genomic_DNA"/>
</dbReference>
<protein>
    <submittedName>
        <fullName evidence="1">Uncharacterized protein</fullName>
    </submittedName>
</protein>
<reference evidence="1 2" key="1">
    <citation type="submission" date="2024-11" db="EMBL/GenBank/DDBJ databases">
        <title>A near-complete genome assembly of Cinchona calisaya.</title>
        <authorList>
            <person name="Lian D.C."/>
            <person name="Zhao X.W."/>
            <person name="Wei L."/>
        </authorList>
    </citation>
    <scope>NUCLEOTIDE SEQUENCE [LARGE SCALE GENOMIC DNA]</scope>
    <source>
        <tissue evidence="1">Nenye</tissue>
    </source>
</reference>
<proteinExistence type="predicted"/>
<organism evidence="1 2">
    <name type="scientific">Cinchona calisaya</name>
    <dbReference type="NCBI Taxonomy" id="153742"/>
    <lineage>
        <taxon>Eukaryota</taxon>
        <taxon>Viridiplantae</taxon>
        <taxon>Streptophyta</taxon>
        <taxon>Embryophyta</taxon>
        <taxon>Tracheophyta</taxon>
        <taxon>Spermatophyta</taxon>
        <taxon>Magnoliopsida</taxon>
        <taxon>eudicotyledons</taxon>
        <taxon>Gunneridae</taxon>
        <taxon>Pentapetalae</taxon>
        <taxon>asterids</taxon>
        <taxon>lamiids</taxon>
        <taxon>Gentianales</taxon>
        <taxon>Rubiaceae</taxon>
        <taxon>Cinchonoideae</taxon>
        <taxon>Cinchoneae</taxon>
        <taxon>Cinchona</taxon>
    </lineage>
</organism>
<comment type="caution">
    <text evidence="1">The sequence shown here is derived from an EMBL/GenBank/DDBJ whole genome shotgun (WGS) entry which is preliminary data.</text>
</comment>
<gene>
    <name evidence="1" type="ORF">ACH5RR_016313</name>
</gene>
<name>A0ABD2ZVN9_9GENT</name>
<dbReference type="Proteomes" id="UP001630127">
    <property type="component" value="Unassembled WGS sequence"/>
</dbReference>
<evidence type="ECO:0000313" key="1">
    <source>
        <dbReference type="EMBL" id="KAL3523479.1"/>
    </source>
</evidence>
<sequence length="123" mass="13784">MLGQLIRENKSSRGLNLPRRNHQFPALPLELFWKSRVKANLLQHLDVDLIGPVPCDTPYRPRKGIDDYDSNGMVSCRMNWSLENGIDARKPARKCGDIGKCEFSSSSYISCNPASDSSSSDLK</sequence>
<keyword evidence="2" id="KW-1185">Reference proteome</keyword>
<accession>A0ABD2ZVN9</accession>
<evidence type="ECO:0000313" key="2">
    <source>
        <dbReference type="Proteomes" id="UP001630127"/>
    </source>
</evidence>
<dbReference type="AlphaFoldDB" id="A0ABD2ZVN9"/>